<feature type="non-terminal residue" evidence="3">
    <location>
        <position position="1"/>
    </location>
</feature>
<feature type="region of interest" description="Disordered" evidence="1">
    <location>
        <begin position="110"/>
        <end position="130"/>
    </location>
</feature>
<dbReference type="EMBL" id="CAXIEN010000456">
    <property type="protein sequence ID" value="CAL1298196.1"/>
    <property type="molecule type" value="Genomic_DNA"/>
</dbReference>
<feature type="domain" description="Chitin-binding type-2" evidence="2">
    <location>
        <begin position="589"/>
        <end position="648"/>
    </location>
</feature>
<sequence length="661" mass="75327">IAVRRVRSATETFNFKRVILKNKRIDSAMDILSNSFSWRVLFLGIIFLKEISCQEFPIVHIDPAHLPSILQDEQVLRDLTTVLSEVQPILLQTYPERELYHLHHSRAAEHSFSANSTPNKKDTRHTSTNIRPYSAKPAIFTLPDPKPSSSNLIPNRRELEPQFPSPQLTYGFVPRVQKTEHRPLKWENNSSLKSQTRNIPARRTNFGMPPLKILKLQKTEQNNRGERKESNKQTYALKDQQLHFPSRDPYYRPIGDFGSQRKHVKADVKAKHNGERGQESVRRPTTLVGNSQLSFIHIRKESGHREEKLPSRQDKKYDKRSGNEGPPKRPLSFVNFALMVNLRDTPAYKVNGANVSLNEEPVTLYRNSEADSQLGEMKKRFLILNTTTMVTTKRPASAPFTATSFFRNVPQSSPRDATALPPKYSFRVSAVLPTKPSSTPAMKPAHKVQEKTAKTSPKEYSSSFKVTDSEEGKTVLPYVGHPDRDLYYEEDAFGDVTEVYSQESFEFPLPSDKGLQTPGNSTPRPISSLSSASYALHQNNDVKSQRKKPEAKKSSSFAKTKPESTEDDSAVPGDPGTDYPNYYEIPLTNFDCKEFRVPGFYADVEAGCQVFHNCDTELQKHSFLCPNGTVFRQELFICDWWYNVRCEDSPDHFPPNDDVHH</sequence>
<dbReference type="PANTHER" id="PTHR22933:SF42">
    <property type="entry name" value="FI18455P1-RELATED"/>
    <property type="match status" value="1"/>
</dbReference>
<evidence type="ECO:0000313" key="4">
    <source>
        <dbReference type="Proteomes" id="UP001497382"/>
    </source>
</evidence>
<gene>
    <name evidence="3" type="ORF">LARSCL_LOCUS20738</name>
</gene>
<dbReference type="AlphaFoldDB" id="A0AAV2BPH5"/>
<dbReference type="InterPro" id="IPR036508">
    <property type="entry name" value="Chitin-bd_dom_sf"/>
</dbReference>
<feature type="compositionally biased region" description="Basic and acidic residues" evidence="1">
    <location>
        <begin position="265"/>
        <end position="282"/>
    </location>
</feature>
<feature type="region of interest" description="Disordered" evidence="1">
    <location>
        <begin position="188"/>
        <end position="249"/>
    </location>
</feature>
<name>A0AAV2BPH5_9ARAC</name>
<dbReference type="Pfam" id="PF01607">
    <property type="entry name" value="CBM_14"/>
    <property type="match status" value="1"/>
</dbReference>
<evidence type="ECO:0000259" key="2">
    <source>
        <dbReference type="PROSITE" id="PS50940"/>
    </source>
</evidence>
<dbReference type="Proteomes" id="UP001497382">
    <property type="component" value="Unassembled WGS sequence"/>
</dbReference>
<dbReference type="InterPro" id="IPR002557">
    <property type="entry name" value="Chitin-bd_dom"/>
</dbReference>
<dbReference type="Gene3D" id="2.170.140.10">
    <property type="entry name" value="Chitin binding domain"/>
    <property type="match status" value="1"/>
</dbReference>
<evidence type="ECO:0000256" key="1">
    <source>
        <dbReference type="SAM" id="MobiDB-lite"/>
    </source>
</evidence>
<dbReference type="SUPFAM" id="SSF57625">
    <property type="entry name" value="Invertebrate chitin-binding proteins"/>
    <property type="match status" value="1"/>
</dbReference>
<protein>
    <recommendedName>
        <fullName evidence="2">Chitin-binding type-2 domain-containing protein</fullName>
    </recommendedName>
</protein>
<feature type="compositionally biased region" description="Basic and acidic residues" evidence="1">
    <location>
        <begin position="298"/>
        <end position="322"/>
    </location>
</feature>
<feature type="region of interest" description="Disordered" evidence="1">
    <location>
        <begin position="507"/>
        <end position="578"/>
    </location>
</feature>
<feature type="region of interest" description="Disordered" evidence="1">
    <location>
        <begin position="435"/>
        <end position="467"/>
    </location>
</feature>
<feature type="region of interest" description="Disordered" evidence="1">
    <location>
        <begin position="261"/>
        <end position="330"/>
    </location>
</feature>
<evidence type="ECO:0000313" key="3">
    <source>
        <dbReference type="EMBL" id="CAL1298196.1"/>
    </source>
</evidence>
<dbReference type="InterPro" id="IPR052976">
    <property type="entry name" value="Scoloptoxin-like"/>
</dbReference>
<dbReference type="SMART" id="SM00494">
    <property type="entry name" value="ChtBD2"/>
    <property type="match status" value="1"/>
</dbReference>
<feature type="compositionally biased region" description="Basic and acidic residues" evidence="1">
    <location>
        <begin position="543"/>
        <end position="553"/>
    </location>
</feature>
<dbReference type="GO" id="GO:0005576">
    <property type="term" value="C:extracellular region"/>
    <property type="evidence" value="ECO:0007669"/>
    <property type="project" value="InterPro"/>
</dbReference>
<feature type="compositionally biased region" description="Polar residues" evidence="1">
    <location>
        <begin position="517"/>
        <end position="542"/>
    </location>
</feature>
<comment type="caution">
    <text evidence="3">The sequence shown here is derived from an EMBL/GenBank/DDBJ whole genome shotgun (WGS) entry which is preliminary data.</text>
</comment>
<dbReference type="PANTHER" id="PTHR22933">
    <property type="entry name" value="FI18007P1-RELATED"/>
    <property type="match status" value="1"/>
</dbReference>
<reference evidence="3 4" key="1">
    <citation type="submission" date="2024-04" db="EMBL/GenBank/DDBJ databases">
        <authorList>
            <person name="Rising A."/>
            <person name="Reimegard J."/>
            <person name="Sonavane S."/>
            <person name="Akerstrom W."/>
            <person name="Nylinder S."/>
            <person name="Hedman E."/>
            <person name="Kallberg Y."/>
        </authorList>
    </citation>
    <scope>NUCLEOTIDE SEQUENCE [LARGE SCALE GENOMIC DNA]</scope>
</reference>
<keyword evidence="4" id="KW-1185">Reference proteome</keyword>
<accession>A0AAV2BPH5</accession>
<feature type="compositionally biased region" description="Basic and acidic residues" evidence="1">
    <location>
        <begin position="217"/>
        <end position="231"/>
    </location>
</feature>
<dbReference type="GO" id="GO:0008061">
    <property type="term" value="F:chitin binding"/>
    <property type="evidence" value="ECO:0007669"/>
    <property type="project" value="InterPro"/>
</dbReference>
<organism evidence="3 4">
    <name type="scientific">Larinioides sclopetarius</name>
    <dbReference type="NCBI Taxonomy" id="280406"/>
    <lineage>
        <taxon>Eukaryota</taxon>
        <taxon>Metazoa</taxon>
        <taxon>Ecdysozoa</taxon>
        <taxon>Arthropoda</taxon>
        <taxon>Chelicerata</taxon>
        <taxon>Arachnida</taxon>
        <taxon>Araneae</taxon>
        <taxon>Araneomorphae</taxon>
        <taxon>Entelegynae</taxon>
        <taxon>Araneoidea</taxon>
        <taxon>Araneidae</taxon>
        <taxon>Larinioides</taxon>
    </lineage>
</organism>
<feature type="compositionally biased region" description="Polar residues" evidence="1">
    <location>
        <begin position="188"/>
        <end position="198"/>
    </location>
</feature>
<feature type="compositionally biased region" description="Basic and acidic residues" evidence="1">
    <location>
        <begin position="447"/>
        <end position="457"/>
    </location>
</feature>
<proteinExistence type="predicted"/>
<dbReference type="PROSITE" id="PS50940">
    <property type="entry name" value="CHIT_BIND_II"/>
    <property type="match status" value="1"/>
</dbReference>